<dbReference type="InterPro" id="IPR003615">
    <property type="entry name" value="HNH_nuc"/>
</dbReference>
<sequence length="248" mass="28814">MIKLTRAQKPDFLDEETVQELTDKYAETRQSVWNKKQIKAPLLASSSDKCAYCEVNIAEESKYMEVEHFRHKDEFPEMVVEWENLLPSCKRCNGRKGTYNVETDGMILNPYDADPSAHMFFKDYRLRWRTELGRRTIIDALYLNDSQKLVGVRLKVGEAICEALEGLRADLEEYQQGNQTARKWAKIKRGVERLLREAQPSAAFSAVAATVLLSDPDYVWIRDTLEAYDEWADLEELEENARTLMLDF</sequence>
<gene>
    <name evidence="2" type="ORF">HZ995_04635</name>
</gene>
<dbReference type="CDD" id="cd00085">
    <property type="entry name" value="HNHc"/>
    <property type="match status" value="1"/>
</dbReference>
<evidence type="ECO:0000259" key="1">
    <source>
        <dbReference type="Pfam" id="PF01844"/>
    </source>
</evidence>
<evidence type="ECO:0000313" key="3">
    <source>
        <dbReference type="Proteomes" id="UP000665026"/>
    </source>
</evidence>
<keyword evidence="2" id="KW-0255">Endonuclease</keyword>
<organism evidence="2 3">
    <name type="scientific">Cognatishimia activa</name>
    <dbReference type="NCBI Taxonomy" id="1715691"/>
    <lineage>
        <taxon>Bacteria</taxon>
        <taxon>Pseudomonadati</taxon>
        <taxon>Pseudomonadota</taxon>
        <taxon>Alphaproteobacteria</taxon>
        <taxon>Rhodobacterales</taxon>
        <taxon>Paracoccaceae</taxon>
        <taxon>Cognatishimia</taxon>
    </lineage>
</organism>
<dbReference type="AlphaFoldDB" id="A0A975I890"/>
<dbReference type="RefSeq" id="WP_209357503.1">
    <property type="nucleotide sequence ID" value="NZ_CP060010.1"/>
</dbReference>
<dbReference type="Proteomes" id="UP000665026">
    <property type="component" value="Chromosome"/>
</dbReference>
<dbReference type="InterPro" id="IPR002711">
    <property type="entry name" value="HNH"/>
</dbReference>
<reference evidence="2" key="1">
    <citation type="submission" date="2020-07" db="EMBL/GenBank/DDBJ databases">
        <title>Genome sequences of bacteria associated with the marine, planktonic diatom Thalassiosira profunda strain ECT2AJA-044.</title>
        <authorList>
            <person name="Gargas C.B."/>
            <person name="Roberts W.R."/>
            <person name="Alverson A.J."/>
        </authorList>
    </citation>
    <scope>NUCLEOTIDE SEQUENCE</scope>
    <source>
        <strain evidence="2">ECT2AJA-044</strain>
    </source>
</reference>
<dbReference type="GO" id="GO:0008270">
    <property type="term" value="F:zinc ion binding"/>
    <property type="evidence" value="ECO:0007669"/>
    <property type="project" value="InterPro"/>
</dbReference>
<evidence type="ECO:0000313" key="2">
    <source>
        <dbReference type="EMBL" id="QTN36807.1"/>
    </source>
</evidence>
<dbReference type="GO" id="GO:0004519">
    <property type="term" value="F:endonuclease activity"/>
    <property type="evidence" value="ECO:0007669"/>
    <property type="project" value="UniProtKB-KW"/>
</dbReference>
<keyword evidence="2" id="KW-0540">Nuclease</keyword>
<dbReference type="KEGG" id="cact:HZ995_04635"/>
<dbReference type="Pfam" id="PF01844">
    <property type="entry name" value="HNH"/>
    <property type="match status" value="1"/>
</dbReference>
<protein>
    <submittedName>
        <fullName evidence="2">HNH endonuclease</fullName>
    </submittedName>
</protein>
<proteinExistence type="predicted"/>
<dbReference type="EMBL" id="CP060010">
    <property type="protein sequence ID" value="QTN36807.1"/>
    <property type="molecule type" value="Genomic_DNA"/>
</dbReference>
<feature type="domain" description="HNH" evidence="1">
    <location>
        <begin position="50"/>
        <end position="97"/>
    </location>
</feature>
<keyword evidence="2" id="KW-0378">Hydrolase</keyword>
<accession>A0A975I890</accession>
<name>A0A975I890_9RHOB</name>
<dbReference type="Gene3D" id="1.10.30.50">
    <property type="match status" value="1"/>
</dbReference>
<dbReference type="GO" id="GO:0003676">
    <property type="term" value="F:nucleic acid binding"/>
    <property type="evidence" value="ECO:0007669"/>
    <property type="project" value="InterPro"/>
</dbReference>